<evidence type="ECO:0000313" key="5">
    <source>
        <dbReference type="EMBL" id="RUO43007.1"/>
    </source>
</evidence>
<comment type="caution">
    <text evidence="5">The sequence shown here is derived from an EMBL/GenBank/DDBJ whole genome shotgun (WGS) entry which is preliminary data.</text>
</comment>
<evidence type="ECO:0000256" key="1">
    <source>
        <dbReference type="ARBA" id="ARBA00002397"/>
    </source>
</evidence>
<keyword evidence="3" id="KW-1005">Bacterial flagellum biogenesis</keyword>
<dbReference type="EMBL" id="PIPQ01000002">
    <property type="protein sequence ID" value="RUO43007.1"/>
    <property type="molecule type" value="Genomic_DNA"/>
</dbReference>
<dbReference type="InterPro" id="IPR036679">
    <property type="entry name" value="FlgN-like_sf"/>
</dbReference>
<evidence type="ECO:0000256" key="3">
    <source>
        <dbReference type="ARBA" id="ARBA00022795"/>
    </source>
</evidence>
<keyword evidence="6" id="KW-1185">Reference proteome</keyword>
<dbReference type="GO" id="GO:0044780">
    <property type="term" value="P:bacterial-type flagellum assembly"/>
    <property type="evidence" value="ECO:0007669"/>
    <property type="project" value="InterPro"/>
</dbReference>
<keyword evidence="5" id="KW-0282">Flagellum</keyword>
<dbReference type="Proteomes" id="UP000286976">
    <property type="component" value="Unassembled WGS sequence"/>
</dbReference>
<feature type="compositionally biased region" description="Polar residues" evidence="4">
    <location>
        <begin position="53"/>
        <end position="71"/>
    </location>
</feature>
<comment type="function">
    <text evidence="1">Required for the efficient initiation of filament assembly.</text>
</comment>
<feature type="region of interest" description="Disordered" evidence="4">
    <location>
        <begin position="120"/>
        <end position="141"/>
    </location>
</feature>
<dbReference type="InterPro" id="IPR007809">
    <property type="entry name" value="FlgN-like"/>
</dbReference>
<sequence length="141" mass="15986">MKSESLNQLLDQQLAQLQSLYDTQALELQALEQRNAPTLEELTERKGSLLSAIEQTDNSLAQHPQAQQLSQPEFLEKRERIEQLLQQVHEQNQVNGQVLRLTLGRIQTLKQSLQNMHGENSMTYNEKGHTRSGLSGKGIKA</sequence>
<gene>
    <name evidence="5" type="ORF">CWE15_06285</name>
</gene>
<dbReference type="Gene3D" id="1.20.58.300">
    <property type="entry name" value="FlgN-like"/>
    <property type="match status" value="1"/>
</dbReference>
<keyword evidence="5" id="KW-0969">Cilium</keyword>
<dbReference type="RefSeq" id="WP_126757223.1">
    <property type="nucleotide sequence ID" value="NZ_PIPQ01000002.1"/>
</dbReference>
<feature type="region of interest" description="Disordered" evidence="4">
    <location>
        <begin position="53"/>
        <end position="73"/>
    </location>
</feature>
<evidence type="ECO:0000256" key="2">
    <source>
        <dbReference type="ARBA" id="ARBA00007703"/>
    </source>
</evidence>
<evidence type="ECO:0000313" key="6">
    <source>
        <dbReference type="Proteomes" id="UP000286976"/>
    </source>
</evidence>
<keyword evidence="5" id="KW-0966">Cell projection</keyword>
<dbReference type="Pfam" id="PF05130">
    <property type="entry name" value="FlgN"/>
    <property type="match status" value="1"/>
</dbReference>
<dbReference type="AlphaFoldDB" id="A0A432X8E5"/>
<evidence type="ECO:0000256" key="4">
    <source>
        <dbReference type="SAM" id="MobiDB-lite"/>
    </source>
</evidence>
<dbReference type="OrthoDB" id="6401642at2"/>
<dbReference type="SUPFAM" id="SSF140566">
    <property type="entry name" value="FlgN-like"/>
    <property type="match status" value="1"/>
</dbReference>
<reference evidence="5 6" key="1">
    <citation type="journal article" date="2011" name="Front. Microbiol.">
        <title>Genomic signatures of strain selection and enhancement in Bacillus atrophaeus var. globigii, a historical biowarfare simulant.</title>
        <authorList>
            <person name="Gibbons H.S."/>
            <person name="Broomall S.M."/>
            <person name="McNew L.A."/>
            <person name="Daligault H."/>
            <person name="Chapman C."/>
            <person name="Bruce D."/>
            <person name="Karavis M."/>
            <person name="Krepps M."/>
            <person name="McGregor P.A."/>
            <person name="Hong C."/>
            <person name="Park K.H."/>
            <person name="Akmal A."/>
            <person name="Feldman A."/>
            <person name="Lin J.S."/>
            <person name="Chang W.E."/>
            <person name="Higgs B.W."/>
            <person name="Demirev P."/>
            <person name="Lindquist J."/>
            <person name="Liem A."/>
            <person name="Fochler E."/>
            <person name="Read T.D."/>
            <person name="Tapia R."/>
            <person name="Johnson S."/>
            <person name="Bishop-Lilly K.A."/>
            <person name="Detter C."/>
            <person name="Han C."/>
            <person name="Sozhamannan S."/>
            <person name="Rosenzweig C.N."/>
            <person name="Skowronski E.W."/>
        </authorList>
    </citation>
    <scope>NUCLEOTIDE SEQUENCE [LARGE SCALE GENOMIC DNA]</scope>
    <source>
        <strain evidence="5 6">AIT1</strain>
    </source>
</reference>
<name>A0A432X8E5_9GAMM</name>
<comment type="similarity">
    <text evidence="2">Belongs to the FlgN family.</text>
</comment>
<protein>
    <submittedName>
        <fullName evidence="5">Flagellar protein FlgN</fullName>
    </submittedName>
</protein>
<proteinExistence type="inferred from homology"/>
<organism evidence="5 6">
    <name type="scientific">Aliidiomarina taiwanensis</name>
    <dbReference type="NCBI Taxonomy" id="946228"/>
    <lineage>
        <taxon>Bacteria</taxon>
        <taxon>Pseudomonadati</taxon>
        <taxon>Pseudomonadota</taxon>
        <taxon>Gammaproteobacteria</taxon>
        <taxon>Alteromonadales</taxon>
        <taxon>Idiomarinaceae</taxon>
        <taxon>Aliidiomarina</taxon>
    </lineage>
</organism>
<accession>A0A432X8E5</accession>